<gene>
    <name evidence="4" type="ORF">SAMN04487945_0182</name>
</gene>
<dbReference type="RefSeq" id="WP_177170748.1">
    <property type="nucleotide sequence ID" value="NZ_FOJA01000001.1"/>
</dbReference>
<dbReference type="EMBL" id="FOJA01000001">
    <property type="protein sequence ID" value="SEV89309.1"/>
    <property type="molecule type" value="Genomic_DNA"/>
</dbReference>
<keyword evidence="2" id="KW-0812">Transmembrane</keyword>
<keyword evidence="2" id="KW-0472">Membrane</keyword>
<reference evidence="4 5" key="1">
    <citation type="submission" date="2016-10" db="EMBL/GenBank/DDBJ databases">
        <authorList>
            <person name="de Groot N.N."/>
        </authorList>
    </citation>
    <scope>NUCLEOTIDE SEQUENCE [LARGE SCALE GENOMIC DNA]</scope>
    <source>
        <strain evidence="4 5">CGMCC 1.5337</strain>
    </source>
</reference>
<feature type="transmembrane region" description="Helical" evidence="2">
    <location>
        <begin position="31"/>
        <end position="55"/>
    </location>
</feature>
<evidence type="ECO:0000256" key="2">
    <source>
        <dbReference type="SAM" id="Phobius"/>
    </source>
</evidence>
<dbReference type="Proteomes" id="UP000198518">
    <property type="component" value="Unassembled WGS sequence"/>
</dbReference>
<sequence>MILIVGARSRARLGLCVPEATVGGDTASGPAALWLVNVVLVVSLVVGAASAGCAATERSRDNQYWELYLLSADGGPFADGEKSSVVAVGGPQTVRMAASNHEGRPTNHTVPGGVESKA</sequence>
<dbReference type="InterPro" id="IPR011674">
    <property type="entry name" value="DUF1616"/>
</dbReference>
<dbReference type="Pfam" id="PF07760">
    <property type="entry name" value="DUF1616"/>
    <property type="match status" value="1"/>
</dbReference>
<protein>
    <recommendedName>
        <fullName evidence="3">DUF1616 domain-containing protein</fullName>
    </recommendedName>
</protein>
<evidence type="ECO:0000256" key="1">
    <source>
        <dbReference type="SAM" id="MobiDB-lite"/>
    </source>
</evidence>
<proteinExistence type="predicted"/>
<evidence type="ECO:0000259" key="3">
    <source>
        <dbReference type="Pfam" id="PF07760"/>
    </source>
</evidence>
<feature type="domain" description="DUF1616" evidence="3">
    <location>
        <begin position="35"/>
        <end position="110"/>
    </location>
</feature>
<accession>A0A1I0MN17</accession>
<keyword evidence="2" id="KW-1133">Transmembrane helix</keyword>
<dbReference type="AlphaFoldDB" id="A0A1I0MN17"/>
<dbReference type="STRING" id="355548.SAMN04487945_0182"/>
<keyword evidence="5" id="KW-1185">Reference proteome</keyword>
<name>A0A1I0MN17_9EURY</name>
<evidence type="ECO:0000313" key="4">
    <source>
        <dbReference type="EMBL" id="SEV89309.1"/>
    </source>
</evidence>
<organism evidence="4 5">
    <name type="scientific">Halobacterium jilantaiense</name>
    <dbReference type="NCBI Taxonomy" id="355548"/>
    <lineage>
        <taxon>Archaea</taxon>
        <taxon>Methanobacteriati</taxon>
        <taxon>Methanobacteriota</taxon>
        <taxon>Stenosarchaea group</taxon>
        <taxon>Halobacteria</taxon>
        <taxon>Halobacteriales</taxon>
        <taxon>Halobacteriaceae</taxon>
        <taxon>Halobacterium</taxon>
    </lineage>
</organism>
<evidence type="ECO:0000313" key="5">
    <source>
        <dbReference type="Proteomes" id="UP000198518"/>
    </source>
</evidence>
<feature type="region of interest" description="Disordered" evidence="1">
    <location>
        <begin position="96"/>
        <end position="118"/>
    </location>
</feature>